<evidence type="ECO:0000256" key="1">
    <source>
        <dbReference type="SAM" id="MobiDB-lite"/>
    </source>
</evidence>
<dbReference type="Proteomes" id="UP001168877">
    <property type="component" value="Unassembled WGS sequence"/>
</dbReference>
<reference evidence="2" key="2">
    <citation type="submission" date="2023-06" db="EMBL/GenBank/DDBJ databases">
        <authorList>
            <person name="Swenson N.G."/>
            <person name="Wegrzyn J.L."/>
            <person name="Mcevoy S.L."/>
        </authorList>
    </citation>
    <scope>NUCLEOTIDE SEQUENCE</scope>
    <source>
        <strain evidence="2">NS2018</strain>
        <tissue evidence="2">Leaf</tissue>
    </source>
</reference>
<reference evidence="2" key="1">
    <citation type="journal article" date="2022" name="Plant J.">
        <title>Strategies of tolerance reflected in two North American maple genomes.</title>
        <authorList>
            <person name="McEvoy S.L."/>
            <person name="Sezen U.U."/>
            <person name="Trouern-Trend A."/>
            <person name="McMahon S.M."/>
            <person name="Schaberg P.G."/>
            <person name="Yang J."/>
            <person name="Wegrzyn J.L."/>
            <person name="Swenson N.G."/>
        </authorList>
    </citation>
    <scope>NUCLEOTIDE SEQUENCE</scope>
    <source>
        <strain evidence="2">NS2018</strain>
    </source>
</reference>
<dbReference type="AlphaFoldDB" id="A0AA39W7J0"/>
<evidence type="ECO:0000313" key="3">
    <source>
        <dbReference type="Proteomes" id="UP001168877"/>
    </source>
</evidence>
<proteinExistence type="predicted"/>
<accession>A0AA39W7J0</accession>
<feature type="region of interest" description="Disordered" evidence="1">
    <location>
        <begin position="1"/>
        <end position="26"/>
    </location>
</feature>
<name>A0AA39W7J0_ACESA</name>
<gene>
    <name evidence="2" type="ORF">LWI29_022860</name>
</gene>
<evidence type="ECO:0000313" key="2">
    <source>
        <dbReference type="EMBL" id="KAK0605111.1"/>
    </source>
</evidence>
<comment type="caution">
    <text evidence="2">The sequence shown here is derived from an EMBL/GenBank/DDBJ whole genome shotgun (WGS) entry which is preliminary data.</text>
</comment>
<organism evidence="2 3">
    <name type="scientific">Acer saccharum</name>
    <name type="common">Sugar maple</name>
    <dbReference type="NCBI Taxonomy" id="4024"/>
    <lineage>
        <taxon>Eukaryota</taxon>
        <taxon>Viridiplantae</taxon>
        <taxon>Streptophyta</taxon>
        <taxon>Embryophyta</taxon>
        <taxon>Tracheophyta</taxon>
        <taxon>Spermatophyta</taxon>
        <taxon>Magnoliopsida</taxon>
        <taxon>eudicotyledons</taxon>
        <taxon>Gunneridae</taxon>
        <taxon>Pentapetalae</taxon>
        <taxon>rosids</taxon>
        <taxon>malvids</taxon>
        <taxon>Sapindales</taxon>
        <taxon>Sapindaceae</taxon>
        <taxon>Hippocastanoideae</taxon>
        <taxon>Acereae</taxon>
        <taxon>Acer</taxon>
    </lineage>
</organism>
<dbReference type="EMBL" id="JAUESC010000002">
    <property type="protein sequence ID" value="KAK0605111.1"/>
    <property type="molecule type" value="Genomic_DNA"/>
</dbReference>
<sequence length="116" mass="12615">MNRAGVNPRNIPSENQGVGELSKVDGRSKRKVANGIGSEKTMVYLGKRDFDNRCDLGKQIVIIGEKSGMQNEMGLKCSDFANDEKSPALEADEGSSSCCTEELERGAMDDRRIVSS</sequence>
<keyword evidence="3" id="KW-1185">Reference proteome</keyword>
<protein>
    <submittedName>
        <fullName evidence="2">Uncharacterized protein</fullName>
    </submittedName>
</protein>